<dbReference type="InterPro" id="IPR007274">
    <property type="entry name" value="Cop_transporter"/>
</dbReference>
<sequence>MYFYANCKATILFKAWKSSSCQEMFGSCIIVILLAICYEGLRHVRNGIDHWIKAGNRQFFRKRIAETVETHEEVRLIQPTRLGYFLMLIVMTFNAWLLLSICIGGGVGFLSFNFKKYLELADKSVDSSHDDENITSNDHH</sequence>
<evidence type="ECO:0000256" key="4">
    <source>
        <dbReference type="RuleBase" id="RU367022"/>
    </source>
</evidence>
<organism evidence="6 7">
    <name type="scientific">Helobdella robusta</name>
    <name type="common">Californian leech</name>
    <dbReference type="NCBI Taxonomy" id="6412"/>
    <lineage>
        <taxon>Eukaryota</taxon>
        <taxon>Metazoa</taxon>
        <taxon>Spiralia</taxon>
        <taxon>Lophotrochozoa</taxon>
        <taxon>Annelida</taxon>
        <taxon>Clitellata</taxon>
        <taxon>Hirudinea</taxon>
        <taxon>Rhynchobdellida</taxon>
        <taxon>Glossiphoniidae</taxon>
        <taxon>Helobdella</taxon>
    </lineage>
</organism>
<dbReference type="AlphaFoldDB" id="T1EQF5"/>
<comment type="subcellular location">
    <subcellularLocation>
        <location evidence="4">Membrane</location>
        <topology evidence="4">Multi-pass membrane protein</topology>
    </subcellularLocation>
</comment>
<reference evidence="5 7" key="2">
    <citation type="journal article" date="2013" name="Nature">
        <title>Insights into bilaterian evolution from three spiralian genomes.</title>
        <authorList>
            <person name="Simakov O."/>
            <person name="Marletaz F."/>
            <person name="Cho S.J."/>
            <person name="Edsinger-Gonzales E."/>
            <person name="Havlak P."/>
            <person name="Hellsten U."/>
            <person name="Kuo D.H."/>
            <person name="Larsson T."/>
            <person name="Lv J."/>
            <person name="Arendt D."/>
            <person name="Savage R."/>
            <person name="Osoegawa K."/>
            <person name="de Jong P."/>
            <person name="Grimwood J."/>
            <person name="Chapman J.A."/>
            <person name="Shapiro H."/>
            <person name="Aerts A."/>
            <person name="Otillar R.P."/>
            <person name="Terry A.Y."/>
            <person name="Boore J.L."/>
            <person name="Grigoriev I.V."/>
            <person name="Lindberg D.R."/>
            <person name="Seaver E.C."/>
            <person name="Weisblat D.A."/>
            <person name="Putnam N.H."/>
            <person name="Rokhsar D.S."/>
        </authorList>
    </citation>
    <scope>NUCLEOTIDE SEQUENCE</scope>
</reference>
<dbReference type="HOGENOM" id="CLU_079690_2_3_1"/>
<dbReference type="OMA" id="SENSCAC"/>
<dbReference type="GO" id="GO:0005375">
    <property type="term" value="F:copper ion transmembrane transporter activity"/>
    <property type="evidence" value="ECO:0007669"/>
    <property type="project" value="UniProtKB-UniRule"/>
</dbReference>
<dbReference type="InParanoid" id="T1EQF5"/>
<protein>
    <recommendedName>
        <fullName evidence="4">Copper transport protein</fullName>
    </recommendedName>
</protein>
<dbReference type="eggNOG" id="KOG3386">
    <property type="taxonomic scope" value="Eukaryota"/>
</dbReference>
<dbReference type="GO" id="GO:0016020">
    <property type="term" value="C:membrane"/>
    <property type="evidence" value="ECO:0007669"/>
    <property type="project" value="UniProtKB-SubCell"/>
</dbReference>
<comment type="similarity">
    <text evidence="4">Belongs to the copper transporter (Ctr) (TC 1.A.56) family. SLC31A subfamily.</text>
</comment>
<keyword evidence="4" id="KW-0406">Ion transport</keyword>
<evidence type="ECO:0000256" key="3">
    <source>
        <dbReference type="ARBA" id="ARBA00023136"/>
    </source>
</evidence>
<dbReference type="GeneID" id="20198805"/>
<evidence type="ECO:0000313" key="7">
    <source>
        <dbReference type="Proteomes" id="UP000015101"/>
    </source>
</evidence>
<reference evidence="6" key="3">
    <citation type="submission" date="2015-06" db="UniProtKB">
        <authorList>
            <consortium name="EnsemblMetazoa"/>
        </authorList>
    </citation>
    <scope>IDENTIFICATION</scope>
</reference>
<keyword evidence="1 4" id="KW-0812">Transmembrane</keyword>
<dbReference type="PANTHER" id="PTHR12483">
    <property type="entry name" value="SOLUTE CARRIER FAMILY 31 COPPER TRANSPORTERS"/>
    <property type="match status" value="1"/>
</dbReference>
<gene>
    <name evidence="6" type="primary">20198805</name>
    <name evidence="5" type="ORF">HELRODRAFT_160567</name>
</gene>
<dbReference type="CTD" id="20198805"/>
<proteinExistence type="inferred from homology"/>
<evidence type="ECO:0000256" key="2">
    <source>
        <dbReference type="ARBA" id="ARBA00022989"/>
    </source>
</evidence>
<reference evidence="7" key="1">
    <citation type="submission" date="2012-12" db="EMBL/GenBank/DDBJ databases">
        <authorList>
            <person name="Hellsten U."/>
            <person name="Grimwood J."/>
            <person name="Chapman J.A."/>
            <person name="Shapiro H."/>
            <person name="Aerts A."/>
            <person name="Otillar R.P."/>
            <person name="Terry A.Y."/>
            <person name="Boore J.L."/>
            <person name="Simakov O."/>
            <person name="Marletaz F."/>
            <person name="Cho S.-J."/>
            <person name="Edsinger-Gonzales E."/>
            <person name="Havlak P."/>
            <person name="Kuo D.-H."/>
            <person name="Larsson T."/>
            <person name="Lv J."/>
            <person name="Arendt D."/>
            <person name="Savage R."/>
            <person name="Osoegawa K."/>
            <person name="de Jong P."/>
            <person name="Lindberg D.R."/>
            <person name="Seaver E.C."/>
            <person name="Weisblat D.A."/>
            <person name="Putnam N.H."/>
            <person name="Grigoriev I.V."/>
            <person name="Rokhsar D.S."/>
        </authorList>
    </citation>
    <scope>NUCLEOTIDE SEQUENCE</scope>
</reference>
<evidence type="ECO:0000313" key="5">
    <source>
        <dbReference type="EMBL" id="ESO06397.1"/>
    </source>
</evidence>
<dbReference type="OrthoDB" id="161814at2759"/>
<dbReference type="EnsemblMetazoa" id="HelroT160567">
    <property type="protein sequence ID" value="HelroP160567"/>
    <property type="gene ID" value="HelroG160567"/>
</dbReference>
<accession>T1EQF5</accession>
<evidence type="ECO:0000313" key="6">
    <source>
        <dbReference type="EnsemblMetazoa" id="HelroP160567"/>
    </source>
</evidence>
<keyword evidence="4" id="KW-0187">Copper transport</keyword>
<keyword evidence="4" id="KW-0186">Copper</keyword>
<evidence type="ECO:0000256" key="1">
    <source>
        <dbReference type="ARBA" id="ARBA00022692"/>
    </source>
</evidence>
<feature type="transmembrane region" description="Helical" evidence="4">
    <location>
        <begin position="84"/>
        <end position="110"/>
    </location>
</feature>
<dbReference type="RefSeq" id="XP_009015765.1">
    <property type="nucleotide sequence ID" value="XM_009017517.1"/>
</dbReference>
<keyword evidence="4" id="KW-0813">Transport</keyword>
<dbReference type="KEGG" id="hro:HELRODRAFT_160567"/>
<keyword evidence="3 4" id="KW-0472">Membrane</keyword>
<dbReference type="EMBL" id="AMQM01000622">
    <property type="status" value="NOT_ANNOTATED_CDS"/>
    <property type="molecule type" value="Genomic_DNA"/>
</dbReference>
<dbReference type="EMBL" id="KB096324">
    <property type="protein sequence ID" value="ESO06397.1"/>
    <property type="molecule type" value="Genomic_DNA"/>
</dbReference>
<keyword evidence="7" id="KW-1185">Reference proteome</keyword>
<dbReference type="Proteomes" id="UP000015101">
    <property type="component" value="Unassembled WGS sequence"/>
</dbReference>
<keyword evidence="2 4" id="KW-1133">Transmembrane helix</keyword>
<name>T1EQF5_HELRO</name>
<dbReference type="PANTHER" id="PTHR12483:SF115">
    <property type="entry name" value="COPPER TRANSPORT PROTEIN"/>
    <property type="match status" value="1"/>
</dbReference>
<dbReference type="Pfam" id="PF04145">
    <property type="entry name" value="Ctr"/>
    <property type="match status" value="2"/>
</dbReference>